<protein>
    <submittedName>
        <fullName evidence="17">Ankyrin repeat and zinc finger peptidyl tRNA hydrolase 1</fullName>
    </submittedName>
</protein>
<evidence type="ECO:0000256" key="13">
    <source>
        <dbReference type="PROSITE-ProRule" id="PRU00023"/>
    </source>
</evidence>
<dbReference type="PROSITE" id="PS50088">
    <property type="entry name" value="ANK_REPEAT"/>
    <property type="match status" value="1"/>
</dbReference>
<keyword evidence="12" id="KW-0175">Coiled coil</keyword>
<keyword evidence="8" id="KW-0863">Zinc-finger</keyword>
<dbReference type="GO" id="GO:0008270">
    <property type="term" value="F:zinc ion binding"/>
    <property type="evidence" value="ECO:0007669"/>
    <property type="project" value="UniProtKB-KW"/>
</dbReference>
<keyword evidence="18" id="KW-1185">Reference proteome</keyword>
<sequence>MTTCGGSSSIFDLSHNDEALVGLREVSPVLKLPVSTEPAPHGLKDECPEDDKPWECSLAKEVSDKMVCSACRCPFINREEQMEHYKLDWHRFNLRQKIAGLPPVTVEEFEKKTGAGDMSSISGSESDSEEENSDSDCGGTSSNIAGTDNESSGETSLITGRLSSKVVFQNSSGQYLSVYRCILQGKSDDEQDAGASIMALSKKTVWVILMTGGGHFAGAVFQGKEVLQHKTFHRYTVRAKRGTAQGLRDSQNRSHTPKSAGAALRRHNEAALVKDIQDLLVTWAEYLKEASAIFVRAPSYNKTIFFGGRAAPLDKKDPRVRTLPFPTRRATFREVQRVHEVLSTIHIYGRDTDMSAVFSPSKKAWKKTVKPVASKNSDQEQVASAEENHDNSDQEEGGEIQLEMVELTLGTLDLREYEIYPSRHKRRKRRKKEETKMQNEELSNTEADNQEEEVLEATAAEDAAQVTQSKNKRKRKAQTKKQLDETVEGSWDYGLRDMLFTACKVGDVDTLTRLLELPGEMAESREQVESNPSDAPSPLTLLNKPIDSSAFTLLHVASAAAQKAVVRLLLDAGADPACRDNKGQTPYIVAPDKDTRNVFRKYMGENPDKFDYNKAQVPGPLTAEIESKKTEKKKAQKALKKQREKEQKEEKKKQQLEVEEKKRFASLTDREKRALAAEKRLAEQVAATGVSLSNVKRCWLCGESLLGKIPFQYLEYSFCTPRCVQAHRKANTLPGKS</sequence>
<dbReference type="PROSITE" id="PS50297">
    <property type="entry name" value="ANK_REP_REGION"/>
    <property type="match status" value="1"/>
</dbReference>
<dbReference type="InterPro" id="IPR002110">
    <property type="entry name" value="Ankyrin_rpt"/>
</dbReference>
<dbReference type="Proteomes" id="UP000261360">
    <property type="component" value="Unplaced"/>
</dbReference>
<proteinExistence type="inferred from homology"/>
<feature type="region of interest" description="Disordered" evidence="15">
    <location>
        <begin position="110"/>
        <end position="156"/>
    </location>
</feature>
<dbReference type="GO" id="GO:0004519">
    <property type="term" value="F:endonuclease activity"/>
    <property type="evidence" value="ECO:0007669"/>
    <property type="project" value="UniProtKB-KW"/>
</dbReference>
<evidence type="ECO:0000256" key="8">
    <source>
        <dbReference type="ARBA" id="ARBA00022771"/>
    </source>
</evidence>
<keyword evidence="3 14" id="KW-0963">Cytoplasm</keyword>
<reference evidence="17" key="1">
    <citation type="submission" date="2025-08" db="UniProtKB">
        <authorList>
            <consortium name="Ensembl"/>
        </authorList>
    </citation>
    <scope>IDENTIFICATION</scope>
</reference>
<keyword evidence="6" id="KW-0677">Repeat</keyword>
<feature type="region of interest" description="Disordered" evidence="15">
    <location>
        <begin position="423"/>
        <end position="483"/>
    </location>
</feature>
<evidence type="ECO:0000256" key="11">
    <source>
        <dbReference type="ARBA" id="ARBA00023043"/>
    </source>
</evidence>
<dbReference type="InterPro" id="IPR041175">
    <property type="entry name" value="VLRF1/Vms1"/>
</dbReference>
<evidence type="ECO:0000256" key="7">
    <source>
        <dbReference type="ARBA" id="ARBA00022759"/>
    </source>
</evidence>
<dbReference type="PANTHER" id="PTHR16036:SF2">
    <property type="entry name" value="TRNA ENDONUCLEASE ANKZF1"/>
    <property type="match status" value="1"/>
</dbReference>
<keyword evidence="9 14" id="KW-0378">Hydrolase</keyword>
<feature type="region of interest" description="Disordered" evidence="15">
    <location>
        <begin position="368"/>
        <end position="398"/>
    </location>
</feature>
<dbReference type="OrthoDB" id="429841at2759"/>
<name>A0A3B4WX66_SERLL</name>
<comment type="subcellular location">
    <subcellularLocation>
        <location evidence="1">Cytoplasm</location>
    </subcellularLocation>
</comment>
<evidence type="ECO:0000313" key="17">
    <source>
        <dbReference type="Ensembl" id="ENSSLDP00000008661.1"/>
    </source>
</evidence>
<dbReference type="PANTHER" id="PTHR16036">
    <property type="entry name" value="ANKYRIN REPEAT AND ZINC FINGER DOMAIN-CONTAINING PROTEIN 1"/>
    <property type="match status" value="1"/>
</dbReference>
<feature type="active site" evidence="14">
    <location>
        <position position="245"/>
    </location>
</feature>
<evidence type="ECO:0000256" key="10">
    <source>
        <dbReference type="ARBA" id="ARBA00022833"/>
    </source>
</evidence>
<evidence type="ECO:0000256" key="14">
    <source>
        <dbReference type="PROSITE-ProRule" id="PRU01389"/>
    </source>
</evidence>
<reference evidence="17" key="2">
    <citation type="submission" date="2025-09" db="UniProtKB">
        <authorList>
            <consortium name="Ensembl"/>
        </authorList>
    </citation>
    <scope>IDENTIFICATION</scope>
</reference>
<dbReference type="AlphaFoldDB" id="A0A3B4WX66"/>
<evidence type="ECO:0000256" key="9">
    <source>
        <dbReference type="ARBA" id="ARBA00022801"/>
    </source>
</evidence>
<evidence type="ECO:0000313" key="18">
    <source>
        <dbReference type="Proteomes" id="UP000261360"/>
    </source>
</evidence>
<feature type="compositionally biased region" description="Basic and acidic residues" evidence="15">
    <location>
        <begin position="641"/>
        <end position="657"/>
    </location>
</feature>
<keyword evidence="4 14" id="KW-0540">Nuclease</keyword>
<evidence type="ECO:0000256" key="1">
    <source>
        <dbReference type="ARBA" id="ARBA00004496"/>
    </source>
</evidence>
<feature type="compositionally biased region" description="Basic residues" evidence="15">
    <location>
        <begin position="630"/>
        <end position="640"/>
    </location>
</feature>
<feature type="compositionally biased region" description="Low complexity" evidence="15">
    <location>
        <begin position="116"/>
        <end position="125"/>
    </location>
</feature>
<feature type="compositionally biased region" description="Basic residues" evidence="15">
    <location>
        <begin position="470"/>
        <end position="479"/>
    </location>
</feature>
<dbReference type="Pfam" id="PF18826">
    <property type="entry name" value="bVLRF1"/>
    <property type="match status" value="1"/>
</dbReference>
<dbReference type="GO" id="GO:0036503">
    <property type="term" value="P:ERAD pathway"/>
    <property type="evidence" value="ECO:0007669"/>
    <property type="project" value="TreeGrafter"/>
</dbReference>
<accession>A0A3B4WX66</accession>
<evidence type="ECO:0000256" key="5">
    <source>
        <dbReference type="ARBA" id="ARBA00022723"/>
    </source>
</evidence>
<evidence type="ECO:0000256" key="15">
    <source>
        <dbReference type="SAM" id="MobiDB-lite"/>
    </source>
</evidence>
<dbReference type="GO" id="GO:0005737">
    <property type="term" value="C:cytoplasm"/>
    <property type="evidence" value="ECO:0007669"/>
    <property type="project" value="UniProtKB-SubCell"/>
</dbReference>
<dbReference type="GeneID" id="111651247"/>
<dbReference type="InterPro" id="IPR036770">
    <property type="entry name" value="Ankyrin_rpt-contain_sf"/>
</dbReference>
<evidence type="ECO:0000256" key="2">
    <source>
        <dbReference type="ARBA" id="ARBA00009262"/>
    </source>
</evidence>
<feature type="repeat" description="ANK" evidence="13">
    <location>
        <begin position="549"/>
        <end position="581"/>
    </location>
</feature>
<dbReference type="PROSITE" id="PS52044">
    <property type="entry name" value="VLRF1"/>
    <property type="match status" value="1"/>
</dbReference>
<feature type="domain" description="VLRF1" evidence="16">
    <location>
        <begin position="202"/>
        <end position="345"/>
    </location>
</feature>
<dbReference type="Ensembl" id="ENSSLDT00000008950.1">
    <property type="protein sequence ID" value="ENSSLDP00000008661.1"/>
    <property type="gene ID" value="ENSSLDG00000006877.1"/>
</dbReference>
<dbReference type="GeneTree" id="ENSGT00390000005911"/>
<feature type="compositionally biased region" description="Polar residues" evidence="15">
    <location>
        <begin position="140"/>
        <end position="156"/>
    </location>
</feature>
<keyword evidence="11 13" id="KW-0040">ANK repeat</keyword>
<dbReference type="Pfam" id="PF00023">
    <property type="entry name" value="Ank"/>
    <property type="match status" value="1"/>
</dbReference>
<dbReference type="SUPFAM" id="SSF48403">
    <property type="entry name" value="Ankyrin repeat"/>
    <property type="match status" value="1"/>
</dbReference>
<evidence type="ECO:0000256" key="12">
    <source>
        <dbReference type="ARBA" id="ARBA00023054"/>
    </source>
</evidence>
<dbReference type="Pfam" id="PF18716">
    <property type="entry name" value="VATC"/>
    <property type="match status" value="1"/>
</dbReference>
<organism evidence="17 18">
    <name type="scientific">Seriola lalandi dorsalis</name>
    <dbReference type="NCBI Taxonomy" id="1841481"/>
    <lineage>
        <taxon>Eukaryota</taxon>
        <taxon>Metazoa</taxon>
        <taxon>Chordata</taxon>
        <taxon>Craniata</taxon>
        <taxon>Vertebrata</taxon>
        <taxon>Euteleostomi</taxon>
        <taxon>Actinopterygii</taxon>
        <taxon>Neopterygii</taxon>
        <taxon>Teleostei</taxon>
        <taxon>Neoteleostei</taxon>
        <taxon>Acanthomorphata</taxon>
        <taxon>Carangaria</taxon>
        <taxon>Carangiformes</taxon>
        <taxon>Carangidae</taxon>
        <taxon>Seriola</taxon>
    </lineage>
</organism>
<evidence type="ECO:0000256" key="6">
    <source>
        <dbReference type="ARBA" id="ARBA00022737"/>
    </source>
</evidence>
<keyword evidence="5" id="KW-0479">Metal-binding</keyword>
<evidence type="ECO:0000259" key="16">
    <source>
        <dbReference type="PROSITE" id="PS52044"/>
    </source>
</evidence>
<dbReference type="Gene3D" id="1.25.40.20">
    <property type="entry name" value="Ankyrin repeat-containing domain"/>
    <property type="match status" value="1"/>
</dbReference>
<comment type="similarity">
    <text evidence="2 14">Belongs to the ANKZF1/VMS1 family.</text>
</comment>
<evidence type="ECO:0000256" key="3">
    <source>
        <dbReference type="ARBA" id="ARBA00022490"/>
    </source>
</evidence>
<feature type="region of interest" description="Disordered" evidence="15">
    <location>
        <begin position="609"/>
        <end position="657"/>
    </location>
</feature>
<comment type="domain">
    <text evidence="14">The VLRF1 domain mediates binding to the 60S ribosomal subunit.</text>
</comment>
<dbReference type="STRING" id="1841481.ENSSLDP00000008661"/>
<keyword evidence="7 14" id="KW-0255">Endonuclease</keyword>
<dbReference type="RefSeq" id="XP_023256985.1">
    <property type="nucleotide sequence ID" value="XM_023401217.1"/>
</dbReference>
<dbReference type="InterPro" id="IPR047139">
    <property type="entry name" value="ANKZ1/VMS1"/>
</dbReference>
<dbReference type="InterPro" id="IPR041540">
    <property type="entry name" value="VATC"/>
</dbReference>
<keyword evidence="10" id="KW-0862">Zinc</keyword>
<dbReference type="GO" id="GO:0016787">
    <property type="term" value="F:hydrolase activity"/>
    <property type="evidence" value="ECO:0007669"/>
    <property type="project" value="UniProtKB-KW"/>
</dbReference>
<evidence type="ECO:0000256" key="4">
    <source>
        <dbReference type="ARBA" id="ARBA00022722"/>
    </source>
</evidence>